<dbReference type="GO" id="GO:0050560">
    <property type="term" value="F:aspartate-tRNA(Asn) ligase activity"/>
    <property type="evidence" value="ECO:0007669"/>
    <property type="project" value="UniProtKB-EC"/>
</dbReference>
<feature type="region of interest" description="Aspartate" evidence="8">
    <location>
        <begin position="197"/>
        <end position="200"/>
    </location>
</feature>
<evidence type="ECO:0000313" key="11">
    <source>
        <dbReference type="Proteomes" id="UP000560980"/>
    </source>
</evidence>
<feature type="binding site" evidence="8">
    <location>
        <position position="219"/>
    </location>
    <ligand>
        <name>L-aspartate</name>
        <dbReference type="ChEBI" id="CHEBI:29991"/>
    </ligand>
</feature>
<comment type="subcellular location">
    <subcellularLocation>
        <location evidence="8">Cytoplasm</location>
    </subcellularLocation>
</comment>
<dbReference type="CDD" id="cd04317">
    <property type="entry name" value="EcAspRS_like_N"/>
    <property type="match status" value="1"/>
</dbReference>
<dbReference type="InterPro" id="IPR047089">
    <property type="entry name" value="Asp-tRNA-ligase_1_N"/>
</dbReference>
<evidence type="ECO:0000256" key="8">
    <source>
        <dbReference type="HAMAP-Rule" id="MF_00044"/>
    </source>
</evidence>
<dbReference type="Gene3D" id="3.30.1360.30">
    <property type="entry name" value="GAD-like domain"/>
    <property type="match status" value="1"/>
</dbReference>
<feature type="binding site" evidence="8">
    <location>
        <begin position="537"/>
        <end position="540"/>
    </location>
    <ligand>
        <name>ATP</name>
        <dbReference type="ChEBI" id="CHEBI:30616"/>
    </ligand>
</feature>
<organism evidence="10 11">
    <name type="scientific">Candidatus Portiera aleyrodidarum</name>
    <name type="common">primary endosymbiont of Bemisia tabaci</name>
    <dbReference type="NCBI Taxonomy" id="91844"/>
    <lineage>
        <taxon>Bacteria</taxon>
        <taxon>Pseudomonadati</taxon>
        <taxon>Pseudomonadota</taxon>
        <taxon>Gammaproteobacteria</taxon>
        <taxon>Candidatus Johnevansiales</taxon>
        <taxon>Candidatus Johnevansiaceae</taxon>
        <taxon>Candidatus Portiera</taxon>
    </lineage>
</organism>
<dbReference type="GO" id="GO:0006422">
    <property type="term" value="P:aspartyl-tRNA aminoacylation"/>
    <property type="evidence" value="ECO:0007669"/>
    <property type="project" value="UniProtKB-UniRule"/>
</dbReference>
<comment type="catalytic activity">
    <reaction evidence="8">
        <text>tRNA(Asx) + L-aspartate + ATP = L-aspartyl-tRNA(Asx) + AMP + diphosphate</text>
        <dbReference type="Rhea" id="RHEA:18349"/>
        <dbReference type="Rhea" id="RHEA-COMP:9710"/>
        <dbReference type="Rhea" id="RHEA-COMP:9711"/>
        <dbReference type="ChEBI" id="CHEBI:29991"/>
        <dbReference type="ChEBI" id="CHEBI:30616"/>
        <dbReference type="ChEBI" id="CHEBI:33019"/>
        <dbReference type="ChEBI" id="CHEBI:78442"/>
        <dbReference type="ChEBI" id="CHEBI:78516"/>
        <dbReference type="ChEBI" id="CHEBI:456215"/>
        <dbReference type="EC" id="6.1.1.23"/>
    </reaction>
</comment>
<accession>A0A6S6RTG5</accession>
<feature type="binding site" evidence="8">
    <location>
        <position position="492"/>
    </location>
    <ligand>
        <name>L-aspartate</name>
        <dbReference type="ChEBI" id="CHEBI:29991"/>
    </ligand>
</feature>
<dbReference type="GO" id="GO:0005737">
    <property type="term" value="C:cytoplasm"/>
    <property type="evidence" value="ECO:0007669"/>
    <property type="project" value="UniProtKB-SubCell"/>
</dbReference>
<dbReference type="EMBL" id="CACTJB010000002">
    <property type="protein sequence ID" value="CAA3707188.1"/>
    <property type="molecule type" value="Genomic_DNA"/>
</dbReference>
<dbReference type="PRINTS" id="PR01042">
    <property type="entry name" value="TRNASYNTHASP"/>
</dbReference>
<dbReference type="InterPro" id="IPR002312">
    <property type="entry name" value="Asp/Asn-tRNA-synth_IIb"/>
</dbReference>
<gene>
    <name evidence="8 10" type="primary">aspS</name>
    <name evidence="10" type="ORF">SISI_0174</name>
</gene>
<feature type="binding site" evidence="8">
    <location>
        <position position="485"/>
    </location>
    <ligand>
        <name>ATP</name>
        <dbReference type="ChEBI" id="CHEBI:30616"/>
    </ligand>
</feature>
<dbReference type="InterPro" id="IPR004365">
    <property type="entry name" value="NA-bd_OB_tRNA"/>
</dbReference>
<sequence length="572" mass="66644">MRINYCGKVNQKFINCYVILYGWVYKIRDHGGILFIDLRDMYGRIQIVIDSKKLDFTKFVLAKKLKSEYIIKIIGLIKLRPIKNYITNMIDIFAIDLNILSKSINLPFKLNENKKIKEELRFQYRYIDLRRKKYINKLLLRSKINHNIRSFLHLNKFIEVETPILSNLTIEGARTFIIQSHKTKTLKNFFALPQSPQIYKQILMFSGLDRYYQIAKCFRDEDLRSDRQPEFTQIDIETSFMNQQVIINLIENMIKSLFKDFFNLNFSTEFKKIEYTEAIKKYGTDKPDLRIPIKIKDIAFPKNLIHLTGLQSKSNNKNNRIAAIKLKGGVFLSAKQIKRYITLVQEYGAKRLIWIKFYNINLGVNGLKSPIFKHITEEYCKYLIKKLHLKNGDIIFCCGDKTNTVNHSFSVLIAKLAKDFKLYIKQWAPIWVINFPLFKCDDLGILTSYHHPFTSPAPKSKLDDLIYNPAQAFANSFDLIINGIELGGGSIRIKNDKLQKIILKLLGLTYTKINKNFGFFLKAFKYGVPYHGGLALGLDRIVMLLTKSNNIRDVIAFPKNNKLFCPLTGEPS</sequence>
<keyword evidence="5 8" id="KW-0067">ATP-binding</keyword>
<evidence type="ECO:0000256" key="5">
    <source>
        <dbReference type="ARBA" id="ARBA00022840"/>
    </source>
</evidence>
<dbReference type="Gene3D" id="3.30.930.10">
    <property type="entry name" value="Bira Bifunctional Protein, Domain 2"/>
    <property type="match status" value="1"/>
</dbReference>
<dbReference type="InterPro" id="IPR045864">
    <property type="entry name" value="aa-tRNA-synth_II/BPL/LPL"/>
</dbReference>
<comment type="caution">
    <text evidence="8">Lacks conserved residue(s) required for the propagation of feature annotation.</text>
</comment>
<dbReference type="Proteomes" id="UP000560980">
    <property type="component" value="Unassembled WGS sequence"/>
</dbReference>
<dbReference type="Pfam" id="PF02938">
    <property type="entry name" value="GAD"/>
    <property type="match status" value="1"/>
</dbReference>
<dbReference type="SUPFAM" id="SSF55261">
    <property type="entry name" value="GAD domain-like"/>
    <property type="match status" value="1"/>
</dbReference>
<dbReference type="Pfam" id="PF01336">
    <property type="entry name" value="tRNA_anti-codon"/>
    <property type="match status" value="1"/>
</dbReference>
<dbReference type="GO" id="GO:0005524">
    <property type="term" value="F:ATP binding"/>
    <property type="evidence" value="ECO:0007669"/>
    <property type="project" value="UniProtKB-UniRule"/>
</dbReference>
<dbReference type="PROSITE" id="PS50862">
    <property type="entry name" value="AA_TRNA_LIGASE_II"/>
    <property type="match status" value="1"/>
</dbReference>
<evidence type="ECO:0000256" key="7">
    <source>
        <dbReference type="ARBA" id="ARBA00023146"/>
    </source>
</evidence>
<dbReference type="SUPFAM" id="SSF55681">
    <property type="entry name" value="Class II aaRS and biotin synthetases"/>
    <property type="match status" value="1"/>
</dbReference>
<evidence type="ECO:0000256" key="6">
    <source>
        <dbReference type="ARBA" id="ARBA00022917"/>
    </source>
</evidence>
<keyword evidence="3 8" id="KW-0436">Ligase</keyword>
<proteinExistence type="inferred from homology"/>
<evidence type="ECO:0000256" key="1">
    <source>
        <dbReference type="ARBA" id="ARBA00006303"/>
    </source>
</evidence>
<keyword evidence="7 8" id="KW-0030">Aminoacyl-tRNA synthetase</keyword>
<dbReference type="InterPro" id="IPR004115">
    <property type="entry name" value="GAD-like_sf"/>
</dbReference>
<dbReference type="SUPFAM" id="SSF50249">
    <property type="entry name" value="Nucleic acid-binding proteins"/>
    <property type="match status" value="1"/>
</dbReference>
<dbReference type="EC" id="6.1.1.23" evidence="8"/>
<comment type="similarity">
    <text evidence="1 8">Belongs to the class-II aminoacyl-tRNA synthetase family. Type 1 subfamily.</text>
</comment>
<dbReference type="PANTHER" id="PTHR22594:SF5">
    <property type="entry name" value="ASPARTATE--TRNA LIGASE, MITOCHONDRIAL"/>
    <property type="match status" value="1"/>
</dbReference>
<dbReference type="GO" id="GO:0003676">
    <property type="term" value="F:nucleic acid binding"/>
    <property type="evidence" value="ECO:0007669"/>
    <property type="project" value="InterPro"/>
</dbReference>
<reference evidence="10 11" key="1">
    <citation type="submission" date="2019-12" db="EMBL/GenBank/DDBJ databases">
        <authorList>
            <person name="Santos-Garcia D."/>
            <person name="Santos-Garcia D."/>
            <person name="Santos-Garcia D."/>
        </authorList>
    </citation>
    <scope>NUCLEOTIDE SEQUENCE [LARGE SCALE GENOMIC DNA]</scope>
    <source>
        <strain evidence="10">SiSi</strain>
    </source>
</reference>
<feature type="binding site" evidence="8">
    <location>
        <begin position="219"/>
        <end position="221"/>
    </location>
    <ligand>
        <name>ATP</name>
        <dbReference type="ChEBI" id="CHEBI:30616"/>
    </ligand>
</feature>
<evidence type="ECO:0000256" key="4">
    <source>
        <dbReference type="ARBA" id="ARBA00022741"/>
    </source>
</evidence>
<comment type="caution">
    <text evidence="10">The sequence shown here is derived from an EMBL/GenBank/DDBJ whole genome shotgun (WGS) entry which is preliminary data.</text>
</comment>
<dbReference type="Gene3D" id="2.40.50.140">
    <property type="entry name" value="Nucleic acid-binding proteins"/>
    <property type="match status" value="1"/>
</dbReference>
<dbReference type="NCBIfam" id="TIGR00459">
    <property type="entry name" value="aspS_bact"/>
    <property type="match status" value="1"/>
</dbReference>
<dbReference type="GO" id="GO:0004815">
    <property type="term" value="F:aspartate-tRNA ligase activity"/>
    <property type="evidence" value="ECO:0007669"/>
    <property type="project" value="UniProtKB-UniRule"/>
</dbReference>
<comment type="function">
    <text evidence="8">Aspartyl-tRNA synthetase with relaxed tRNA specificity since it is able to aspartylate not only its cognate tRNA(Asp) but also tRNA(Asn). Reaction proceeds in two steps: L-aspartate is first activated by ATP to form Asp-AMP and then transferred to the acceptor end of tRNA(Asp/Asn).</text>
</comment>
<dbReference type="InterPro" id="IPR029351">
    <property type="entry name" value="GAD_dom"/>
</dbReference>
<dbReference type="InterPro" id="IPR004364">
    <property type="entry name" value="Aa-tRNA-synt_II"/>
</dbReference>
<evidence type="ECO:0000259" key="9">
    <source>
        <dbReference type="PROSITE" id="PS50862"/>
    </source>
</evidence>
<feature type="binding site" evidence="8">
    <location>
        <position position="228"/>
    </location>
    <ligand>
        <name>ATP</name>
        <dbReference type="ChEBI" id="CHEBI:30616"/>
    </ligand>
</feature>
<dbReference type="HAMAP" id="MF_00044">
    <property type="entry name" value="Asp_tRNA_synth_type1"/>
    <property type="match status" value="1"/>
</dbReference>
<dbReference type="InterPro" id="IPR004524">
    <property type="entry name" value="Asp-tRNA-ligase_1"/>
</dbReference>
<dbReference type="Pfam" id="PF00152">
    <property type="entry name" value="tRNA-synt_2"/>
    <property type="match status" value="1"/>
</dbReference>
<keyword evidence="4 8" id="KW-0547">Nucleotide-binding</keyword>
<feature type="binding site" evidence="8">
    <location>
        <position position="171"/>
    </location>
    <ligand>
        <name>L-aspartate</name>
        <dbReference type="ChEBI" id="CHEBI:29991"/>
    </ligand>
</feature>
<dbReference type="AlphaFoldDB" id="A0A6S6RTG5"/>
<dbReference type="InterPro" id="IPR012340">
    <property type="entry name" value="NA-bd_OB-fold"/>
</dbReference>
<name>A0A6S6RTG5_9GAMM</name>
<feature type="domain" description="Aminoacyl-transfer RNA synthetases class-II family profile" evidence="9">
    <location>
        <begin position="140"/>
        <end position="566"/>
    </location>
</feature>
<comment type="subunit">
    <text evidence="8">Homodimer.</text>
</comment>
<dbReference type="NCBIfam" id="NF001750">
    <property type="entry name" value="PRK00476.1"/>
    <property type="match status" value="1"/>
</dbReference>
<keyword evidence="2 8" id="KW-0963">Cytoplasm</keyword>
<keyword evidence="6 8" id="KW-0648">Protein biosynthesis</keyword>
<feature type="site" description="Important for tRNA non-discrimination" evidence="8">
    <location>
        <position position="30"/>
    </location>
</feature>
<dbReference type="InterPro" id="IPR006195">
    <property type="entry name" value="aa-tRNA-synth_II"/>
</dbReference>
<evidence type="ECO:0000313" key="10">
    <source>
        <dbReference type="EMBL" id="CAA3707188.1"/>
    </source>
</evidence>
<dbReference type="PANTHER" id="PTHR22594">
    <property type="entry name" value="ASPARTYL/LYSYL-TRNA SYNTHETASE"/>
    <property type="match status" value="1"/>
</dbReference>
<evidence type="ECO:0000256" key="3">
    <source>
        <dbReference type="ARBA" id="ARBA00022598"/>
    </source>
</evidence>
<feature type="binding site" evidence="8">
    <location>
        <position position="450"/>
    </location>
    <ligand>
        <name>L-aspartate</name>
        <dbReference type="ChEBI" id="CHEBI:29991"/>
    </ligand>
</feature>
<evidence type="ECO:0000256" key="2">
    <source>
        <dbReference type="ARBA" id="ARBA00022490"/>
    </source>
</evidence>
<protein>
    <recommendedName>
        <fullName evidence="8">Aspartate--tRNA(Asp/Asn) ligase</fullName>
        <ecNumber evidence="8">6.1.1.23</ecNumber>
    </recommendedName>
    <alternativeName>
        <fullName evidence="8">Aspartyl-tRNA synthetase</fullName>
        <shortName evidence="8">AspRS</shortName>
    </alternativeName>
    <alternativeName>
        <fullName evidence="8">Non-discriminating aspartyl-tRNA synthetase</fullName>
        <shortName evidence="8">ND-AspRS</shortName>
    </alternativeName>
</protein>